<dbReference type="SUPFAM" id="SSF51905">
    <property type="entry name" value="FAD/NAD(P)-binding domain"/>
    <property type="match status" value="1"/>
</dbReference>
<evidence type="ECO:0000256" key="2">
    <source>
        <dbReference type="ARBA" id="ARBA00001974"/>
    </source>
</evidence>
<dbReference type="Proteomes" id="UP000327157">
    <property type="component" value="Unassembled WGS sequence"/>
</dbReference>
<evidence type="ECO:0000256" key="11">
    <source>
        <dbReference type="ARBA" id="ARBA00023239"/>
    </source>
</evidence>
<feature type="chain" id="PRO_5024284381" description="(R)-mandelonitrile lyase" evidence="15">
    <location>
        <begin position="27"/>
        <end position="536"/>
    </location>
</feature>
<dbReference type="PANTHER" id="PTHR45968">
    <property type="entry name" value="OSJNBA0019K04.7 PROTEIN"/>
    <property type="match status" value="1"/>
</dbReference>
<evidence type="ECO:0000313" key="18">
    <source>
        <dbReference type="EMBL" id="KAB2609802.1"/>
    </source>
</evidence>
<evidence type="ECO:0000256" key="13">
    <source>
        <dbReference type="PIRSR" id="PIRSR000137-2"/>
    </source>
</evidence>
<keyword evidence="10" id="KW-0325">Glycoprotein</keyword>
<evidence type="ECO:0000256" key="4">
    <source>
        <dbReference type="ARBA" id="ARBA00011245"/>
    </source>
</evidence>
<dbReference type="InterPro" id="IPR036188">
    <property type="entry name" value="FAD/NAD-bd_sf"/>
</dbReference>
<comment type="subunit">
    <text evidence="4">Monomer.</text>
</comment>
<keyword evidence="9 14" id="KW-1015">Disulfide bond</keyword>
<evidence type="ECO:0000256" key="9">
    <source>
        <dbReference type="ARBA" id="ARBA00023157"/>
    </source>
</evidence>
<evidence type="ECO:0000256" key="5">
    <source>
        <dbReference type="ARBA" id="ARBA00013074"/>
    </source>
</evidence>
<proteinExistence type="inferred from homology"/>
<name>A0A5N5G8Q0_9ROSA</name>
<evidence type="ECO:0000256" key="15">
    <source>
        <dbReference type="SAM" id="SignalP"/>
    </source>
</evidence>
<dbReference type="Pfam" id="PF05199">
    <property type="entry name" value="GMC_oxred_C"/>
    <property type="match status" value="1"/>
</dbReference>
<dbReference type="PANTHER" id="PTHR45968:SF23">
    <property type="entry name" value="GLUCOSE-METHANOL-CHOLINE OXIDOREDUCTASE N-TERMINAL DOMAIN-CONTAINING PROTEIN"/>
    <property type="match status" value="1"/>
</dbReference>
<keyword evidence="19" id="KW-1185">Reference proteome</keyword>
<feature type="signal peptide" evidence="15">
    <location>
        <begin position="1"/>
        <end position="26"/>
    </location>
</feature>
<keyword evidence="6" id="KW-0285">Flavoprotein</keyword>
<evidence type="ECO:0000256" key="7">
    <source>
        <dbReference type="ARBA" id="ARBA00022729"/>
    </source>
</evidence>
<feature type="active site" description="Proton donor" evidence="12">
    <location>
        <position position="468"/>
    </location>
</feature>
<accession>A0A5N5G8Q0</accession>
<evidence type="ECO:0000256" key="12">
    <source>
        <dbReference type="PIRSR" id="PIRSR000137-1"/>
    </source>
</evidence>
<dbReference type="EMBL" id="SMOL01000511">
    <property type="protein sequence ID" value="KAB2609802.1"/>
    <property type="molecule type" value="Genomic_DNA"/>
</dbReference>
<evidence type="ECO:0000259" key="16">
    <source>
        <dbReference type="Pfam" id="PF00732"/>
    </source>
</evidence>
<dbReference type="EC" id="4.1.2.10" evidence="5"/>
<feature type="binding site" evidence="13">
    <location>
        <position position="240"/>
    </location>
    <ligand>
        <name>FAD</name>
        <dbReference type="ChEBI" id="CHEBI:57692"/>
    </ligand>
</feature>
<dbReference type="PIRSF" id="PIRSF000137">
    <property type="entry name" value="Alcohol_oxidase"/>
    <property type="match status" value="1"/>
</dbReference>
<evidence type="ECO:0000256" key="10">
    <source>
        <dbReference type="ARBA" id="ARBA00023180"/>
    </source>
</evidence>
<dbReference type="Gene3D" id="3.30.410.40">
    <property type="match status" value="1"/>
</dbReference>
<dbReference type="GO" id="GO:0016614">
    <property type="term" value="F:oxidoreductase activity, acting on CH-OH group of donors"/>
    <property type="evidence" value="ECO:0007669"/>
    <property type="project" value="InterPro"/>
</dbReference>
<dbReference type="GO" id="GO:0046593">
    <property type="term" value="F:mandelonitrile lyase activity"/>
    <property type="evidence" value="ECO:0007669"/>
    <property type="project" value="UniProtKB-EC"/>
</dbReference>
<feature type="binding site" evidence="13">
    <location>
        <begin position="467"/>
        <end position="468"/>
    </location>
    <ligand>
        <name>FAD</name>
        <dbReference type="ChEBI" id="CHEBI:57692"/>
    </ligand>
</feature>
<dbReference type="Pfam" id="PF00732">
    <property type="entry name" value="GMC_oxred_N"/>
    <property type="match status" value="1"/>
</dbReference>
<feature type="binding site" evidence="13">
    <location>
        <begin position="142"/>
        <end position="145"/>
    </location>
    <ligand>
        <name>FAD</name>
        <dbReference type="ChEBI" id="CHEBI:57692"/>
    </ligand>
</feature>
<dbReference type="GO" id="GO:0050660">
    <property type="term" value="F:flavin adenine dinucleotide binding"/>
    <property type="evidence" value="ECO:0007669"/>
    <property type="project" value="InterPro"/>
</dbReference>
<evidence type="ECO:0000256" key="6">
    <source>
        <dbReference type="ARBA" id="ARBA00022630"/>
    </source>
</evidence>
<dbReference type="InterPro" id="IPR000172">
    <property type="entry name" value="GMC_OxRdtase_N"/>
</dbReference>
<evidence type="ECO:0000256" key="3">
    <source>
        <dbReference type="ARBA" id="ARBA00010790"/>
    </source>
</evidence>
<dbReference type="InterPro" id="IPR007867">
    <property type="entry name" value="GMC_OxRtase_C"/>
</dbReference>
<organism evidence="18 19">
    <name type="scientific">Pyrus ussuriensis x Pyrus communis</name>
    <dbReference type="NCBI Taxonomy" id="2448454"/>
    <lineage>
        <taxon>Eukaryota</taxon>
        <taxon>Viridiplantae</taxon>
        <taxon>Streptophyta</taxon>
        <taxon>Embryophyta</taxon>
        <taxon>Tracheophyta</taxon>
        <taxon>Spermatophyta</taxon>
        <taxon>Magnoliopsida</taxon>
        <taxon>eudicotyledons</taxon>
        <taxon>Gunneridae</taxon>
        <taxon>Pentapetalae</taxon>
        <taxon>rosids</taxon>
        <taxon>fabids</taxon>
        <taxon>Rosales</taxon>
        <taxon>Rosaceae</taxon>
        <taxon>Amygdaloideae</taxon>
        <taxon>Maleae</taxon>
        <taxon>Pyrus</taxon>
    </lineage>
</organism>
<feature type="binding site" evidence="13">
    <location>
        <begin position="507"/>
        <end position="508"/>
    </location>
    <ligand>
        <name>FAD</name>
        <dbReference type="ChEBI" id="CHEBI:57692"/>
    </ligand>
</feature>
<feature type="domain" description="Glucose-methanol-choline oxidoreductase N-terminal" evidence="16">
    <location>
        <begin position="59"/>
        <end position="324"/>
    </location>
</feature>
<comment type="catalytic activity">
    <reaction evidence="1">
        <text>(R)-mandelonitrile = benzaldehyde + hydrogen cyanide</text>
        <dbReference type="Rhea" id="RHEA:18313"/>
        <dbReference type="ChEBI" id="CHEBI:17169"/>
        <dbReference type="ChEBI" id="CHEBI:18407"/>
        <dbReference type="ChEBI" id="CHEBI:18450"/>
        <dbReference type="EC" id="4.1.2.10"/>
    </reaction>
</comment>
<comment type="caution">
    <text evidence="18">The sequence shown here is derived from an EMBL/GenBank/DDBJ whole genome shotgun (WGS) entry which is preliminary data.</text>
</comment>
<comment type="cofactor">
    <cofactor evidence="2 13">
        <name>FAD</name>
        <dbReference type="ChEBI" id="CHEBI:57692"/>
    </cofactor>
</comment>
<dbReference type="InterPro" id="IPR051871">
    <property type="entry name" value="GMC_Oxidoreductase-Related"/>
</dbReference>
<feature type="binding site" evidence="13">
    <location>
        <position position="466"/>
    </location>
    <ligand>
        <name>substrate</name>
    </ligand>
</feature>
<dbReference type="SUPFAM" id="SSF54373">
    <property type="entry name" value="FAD-linked reductases, C-terminal domain"/>
    <property type="match status" value="1"/>
</dbReference>
<comment type="similarity">
    <text evidence="3">Belongs to the GMC oxidoreductase family.</text>
</comment>
<reference evidence="18 19" key="2">
    <citation type="submission" date="2019-11" db="EMBL/GenBank/DDBJ databases">
        <title>A de novo genome assembly of a pear dwarfing rootstock.</title>
        <authorList>
            <person name="Wang F."/>
            <person name="Wang J."/>
            <person name="Li S."/>
            <person name="Zhang Y."/>
            <person name="Fang M."/>
            <person name="Ma L."/>
            <person name="Zhao Y."/>
            <person name="Jiang S."/>
        </authorList>
    </citation>
    <scope>NUCLEOTIDE SEQUENCE [LARGE SCALE GENOMIC DNA]</scope>
    <source>
        <strain evidence="18">S2</strain>
        <tissue evidence="18">Leaf</tissue>
    </source>
</reference>
<dbReference type="OrthoDB" id="269227at2759"/>
<protein>
    <recommendedName>
        <fullName evidence="5">(R)-mandelonitrile lyase</fullName>
        <ecNumber evidence="5">4.1.2.10</ecNumber>
    </recommendedName>
</protein>
<feature type="domain" description="Glucose-methanol-choline oxidoreductase C-terminal" evidence="17">
    <location>
        <begin position="376"/>
        <end position="515"/>
    </location>
</feature>
<evidence type="ECO:0000313" key="19">
    <source>
        <dbReference type="Proteomes" id="UP000327157"/>
    </source>
</evidence>
<keyword evidence="8 13" id="KW-0274">FAD</keyword>
<evidence type="ECO:0000256" key="1">
    <source>
        <dbReference type="ARBA" id="ARBA00001147"/>
    </source>
</evidence>
<keyword evidence="11 18" id="KW-0456">Lyase</keyword>
<keyword evidence="7 15" id="KW-0732">Signal</keyword>
<dbReference type="Gene3D" id="3.50.50.60">
    <property type="entry name" value="FAD/NAD(P)-binding domain"/>
    <property type="match status" value="1"/>
</dbReference>
<dbReference type="InterPro" id="IPR012132">
    <property type="entry name" value="GMC_OxRdtase"/>
</dbReference>
<sequence length="536" mass="58854">MQESTVSAILLVLLLFVLHLQSGVHSLAPPHAHYKLHHRHFGYLKFVYNATDLPLGKKYDFIVVGGGTSGCPSAATLSAKYSVLVLEGGSLPTAYPNLLNQDGFLYNLQQEDDGKTPVQRIMSEDGIPTVRGRIIGGMSMINAGVHARANISFYNESGIEWDMDLVNKTYKWVENTIVGRPNNSVSGWQSVAQKVFLEAGGYDPNNGFVLDHIEGTRFTADELLNKGDPNNLRVAVHGTVEKIIFSTIDYKLFLDADLSATGVIYRDSNGRSHRALVHDKGEVILSSGTIGSPQLLLLGGIGPKSYLSSLKVPVVLDLPDVGQFMYDNPCNFINILTPNDPLEPSIVTSLAITNNFYQCSISLLPYTTPQSSRTFAHGSLTLNSSFDVTIPPNVKLNYFSDSMDLANCVASMKSIGNVLRTETLKPYKVWQTEGIEGFKFLGQPLPNNRTDDASFEKFCKDTVASYWHYHGGCLVGKVVDGGLRVKGINALRVVDSSTFPTAPASHPQGFYLMLGSNYVVEWQIYMGIKILRERSD</sequence>
<feature type="binding site" evidence="13">
    <location>
        <begin position="68"/>
        <end position="69"/>
    </location>
    <ligand>
        <name>FAD</name>
        <dbReference type="ChEBI" id="CHEBI:57692"/>
    </ligand>
</feature>
<evidence type="ECO:0000259" key="17">
    <source>
        <dbReference type="Pfam" id="PF05199"/>
    </source>
</evidence>
<evidence type="ECO:0000256" key="14">
    <source>
        <dbReference type="PIRSR" id="PIRSR000137-3"/>
    </source>
</evidence>
<gene>
    <name evidence="18" type="ORF">D8674_040066</name>
</gene>
<feature type="disulfide bond" evidence="14">
    <location>
        <begin position="408"/>
        <end position="459"/>
    </location>
</feature>
<dbReference type="AlphaFoldDB" id="A0A5N5G8Q0"/>
<reference evidence="18 19" key="1">
    <citation type="submission" date="2019-09" db="EMBL/GenBank/DDBJ databases">
        <authorList>
            <person name="Ou C."/>
        </authorList>
    </citation>
    <scope>NUCLEOTIDE SEQUENCE [LARGE SCALE GENOMIC DNA]</scope>
    <source>
        <strain evidence="18">S2</strain>
        <tissue evidence="18">Leaf</tissue>
    </source>
</reference>
<evidence type="ECO:0000256" key="8">
    <source>
        <dbReference type="ARBA" id="ARBA00022827"/>
    </source>
</evidence>
<feature type="active site" description="Proton acceptor" evidence="12">
    <location>
        <position position="506"/>
    </location>
</feature>